<reference evidence="3 4" key="1">
    <citation type="submission" date="2016-03" db="EMBL/GenBank/DDBJ databases">
        <title>Comparative genomics of the ectomycorrhizal sister species Rhizopogon vinicolor and Rhizopogon vesiculosus (Basidiomycota: Boletales) reveals a divergence of the mating type B locus.</title>
        <authorList>
            <person name="Mujic A.B."/>
            <person name="Kuo A."/>
            <person name="Tritt A."/>
            <person name="Lipzen A."/>
            <person name="Chen C."/>
            <person name="Johnson J."/>
            <person name="Sharma A."/>
            <person name="Barry K."/>
            <person name="Grigoriev I.V."/>
            <person name="Spatafora J.W."/>
        </authorList>
    </citation>
    <scope>NUCLEOTIDE SEQUENCE [LARGE SCALE GENOMIC DNA]</scope>
    <source>
        <strain evidence="3 4">AM-OR11-056</strain>
    </source>
</reference>
<evidence type="ECO:0000313" key="3">
    <source>
        <dbReference type="EMBL" id="OJA19963.1"/>
    </source>
</evidence>
<dbReference type="InterPro" id="IPR002347">
    <property type="entry name" value="SDR_fam"/>
</dbReference>
<dbReference type="InterPro" id="IPR036291">
    <property type="entry name" value="NAD(P)-bd_dom_sf"/>
</dbReference>
<name>A0A1J8QJ63_9AGAM</name>
<keyword evidence="2" id="KW-0560">Oxidoreductase</keyword>
<evidence type="ECO:0008006" key="5">
    <source>
        <dbReference type="Google" id="ProtNLM"/>
    </source>
</evidence>
<dbReference type="STRING" id="180088.A0A1J8QJ63"/>
<dbReference type="AlphaFoldDB" id="A0A1J8QJ63"/>
<dbReference type="OrthoDB" id="1274115at2759"/>
<proteinExistence type="inferred from homology"/>
<keyword evidence="4" id="KW-1185">Reference proteome</keyword>
<sequence length="188" mass="20662">MIHGTIHSSSLVDGFGRAMVEEALSNGDIMATMLRKPSVLDDLAIKYSPTQPLVIELDVTNEDQVKHAFGRVHVVYNNASQMFLQEPETTSIERARALMDVNFWDAIAASFEAVRFFREKNPKGLGGCSCKYRVCLEHQVSHTRRSCPSEVLEPPALYSSEPSAVMTKARAGGDAFVSSDALAATKRI</sequence>
<evidence type="ECO:0000313" key="4">
    <source>
        <dbReference type="Proteomes" id="UP000183567"/>
    </source>
</evidence>
<dbReference type="Proteomes" id="UP000183567">
    <property type="component" value="Unassembled WGS sequence"/>
</dbReference>
<comment type="similarity">
    <text evidence="1">Belongs to the short-chain dehydrogenases/reductases (SDR) family.</text>
</comment>
<comment type="caution">
    <text evidence="3">The sequence shown here is derived from an EMBL/GenBank/DDBJ whole genome shotgun (WGS) entry which is preliminary data.</text>
</comment>
<accession>A0A1J8QJ63</accession>
<dbReference type="Pfam" id="PF00106">
    <property type="entry name" value="adh_short"/>
    <property type="match status" value="1"/>
</dbReference>
<dbReference type="Gene3D" id="3.40.50.720">
    <property type="entry name" value="NAD(P)-binding Rossmann-like Domain"/>
    <property type="match status" value="1"/>
</dbReference>
<evidence type="ECO:0000256" key="1">
    <source>
        <dbReference type="ARBA" id="ARBA00006484"/>
    </source>
</evidence>
<evidence type="ECO:0000256" key="2">
    <source>
        <dbReference type="ARBA" id="ARBA00023002"/>
    </source>
</evidence>
<dbReference type="PANTHER" id="PTHR43976:SF16">
    <property type="entry name" value="SHORT-CHAIN DEHYDROGENASE_REDUCTASE FAMILY PROTEIN"/>
    <property type="match status" value="1"/>
</dbReference>
<dbReference type="InterPro" id="IPR051911">
    <property type="entry name" value="SDR_oxidoreductase"/>
</dbReference>
<dbReference type="PANTHER" id="PTHR43976">
    <property type="entry name" value="SHORT CHAIN DEHYDROGENASE"/>
    <property type="match status" value="1"/>
</dbReference>
<gene>
    <name evidence="3" type="ORF">AZE42_03715</name>
</gene>
<dbReference type="GO" id="GO:0016491">
    <property type="term" value="F:oxidoreductase activity"/>
    <property type="evidence" value="ECO:0007669"/>
    <property type="project" value="UniProtKB-KW"/>
</dbReference>
<dbReference type="SUPFAM" id="SSF51735">
    <property type="entry name" value="NAD(P)-binding Rossmann-fold domains"/>
    <property type="match status" value="1"/>
</dbReference>
<organism evidence="3 4">
    <name type="scientific">Rhizopogon vesiculosus</name>
    <dbReference type="NCBI Taxonomy" id="180088"/>
    <lineage>
        <taxon>Eukaryota</taxon>
        <taxon>Fungi</taxon>
        <taxon>Dikarya</taxon>
        <taxon>Basidiomycota</taxon>
        <taxon>Agaricomycotina</taxon>
        <taxon>Agaricomycetes</taxon>
        <taxon>Agaricomycetidae</taxon>
        <taxon>Boletales</taxon>
        <taxon>Suillineae</taxon>
        <taxon>Rhizopogonaceae</taxon>
        <taxon>Rhizopogon</taxon>
    </lineage>
</organism>
<dbReference type="EMBL" id="LVVM01000776">
    <property type="protein sequence ID" value="OJA19963.1"/>
    <property type="molecule type" value="Genomic_DNA"/>
</dbReference>
<protein>
    <recommendedName>
        <fullName evidence="5">Ketoreductase (KR) domain-containing protein</fullName>
    </recommendedName>
</protein>